<evidence type="ECO:0000313" key="2">
    <source>
        <dbReference type="Proteomes" id="UP000785679"/>
    </source>
</evidence>
<dbReference type="EMBL" id="RRYP01009133">
    <property type="protein sequence ID" value="TNV79278.1"/>
    <property type="molecule type" value="Genomic_DNA"/>
</dbReference>
<accession>A0A8J8T2Q2</accession>
<evidence type="ECO:0000313" key="1">
    <source>
        <dbReference type="EMBL" id="TNV79278.1"/>
    </source>
</evidence>
<organism evidence="1 2">
    <name type="scientific">Halteria grandinella</name>
    <dbReference type="NCBI Taxonomy" id="5974"/>
    <lineage>
        <taxon>Eukaryota</taxon>
        <taxon>Sar</taxon>
        <taxon>Alveolata</taxon>
        <taxon>Ciliophora</taxon>
        <taxon>Intramacronucleata</taxon>
        <taxon>Spirotrichea</taxon>
        <taxon>Stichotrichia</taxon>
        <taxon>Sporadotrichida</taxon>
        <taxon>Halteriidae</taxon>
        <taxon>Halteria</taxon>
    </lineage>
</organism>
<comment type="caution">
    <text evidence="1">The sequence shown here is derived from an EMBL/GenBank/DDBJ whole genome shotgun (WGS) entry which is preliminary data.</text>
</comment>
<protein>
    <submittedName>
        <fullName evidence="1">Uncharacterized protein</fullName>
    </submittedName>
</protein>
<keyword evidence="2" id="KW-1185">Reference proteome</keyword>
<proteinExistence type="predicted"/>
<sequence length="218" mass="25442">MINDYRQCTHAFNGLSMITLSSMLYGQLTFKLSDKASSIEHLEADVNFRHSFDNCYQNFKYFLKQMQLRMASIGTITICKLTDYESVLSFEIIYLLLLSVAQLEYTHKFPPIELRVAKFSYRSDKYDPEFSKMKISDTLSAYMGEMKLDITSIEENMDRKKVIIRMRLSNQIAREMKLIVDRSKEGSIFEIANAESQDNSAKAINIQRNFQIQRQEIS</sequence>
<gene>
    <name evidence="1" type="ORF">FGO68_gene17073</name>
</gene>
<dbReference type="AlphaFoldDB" id="A0A8J8T2Q2"/>
<reference evidence="1" key="1">
    <citation type="submission" date="2019-06" db="EMBL/GenBank/DDBJ databases">
        <authorList>
            <person name="Zheng W."/>
        </authorList>
    </citation>
    <scope>NUCLEOTIDE SEQUENCE</scope>
    <source>
        <strain evidence="1">QDHG01</strain>
    </source>
</reference>
<name>A0A8J8T2Q2_HALGN</name>
<dbReference type="Proteomes" id="UP000785679">
    <property type="component" value="Unassembled WGS sequence"/>
</dbReference>